<evidence type="ECO:0000256" key="1">
    <source>
        <dbReference type="ARBA" id="ARBA00022801"/>
    </source>
</evidence>
<accession>A0A3N4Z0X3</accession>
<keyword evidence="4" id="KW-1185">Reference proteome</keyword>
<sequence length="320" mass="34246">MTVASRTSNVPPSDIAVALPDGPWRHEMVASGGSRFHVAVAGPTDRLAPLVLLLHGFPQFWWAWRHQIPALAEAGYRVAAMDVRGSGASDKPPGGYDVLARAADVAGVVRSLGRERAVVVGHGTGGVLAWGVAALHPRVVAGVATLGAPHPARVVVHGRAALTPLALRHLAFYQLPTFPERALTSGDLIAQVFAHGAAVPFAPDDVVRYRDVMRIPFAAHSAMEALRWAVRSASRASGHRLRAAVRRPLTVPALQIHGALDGLVRPETADLDAARLVRDFRYDVIRGAGHFLQEEAPEEVTRVLLSWLGPVADRHSLWGS</sequence>
<dbReference type="RefSeq" id="WP_246012134.1">
    <property type="nucleotide sequence ID" value="NZ_RKQZ01000001.1"/>
</dbReference>
<dbReference type="Gene3D" id="3.40.50.1820">
    <property type="entry name" value="alpha/beta hydrolase"/>
    <property type="match status" value="1"/>
</dbReference>
<dbReference type="InterPro" id="IPR000073">
    <property type="entry name" value="AB_hydrolase_1"/>
</dbReference>
<dbReference type="InterPro" id="IPR000639">
    <property type="entry name" value="Epox_hydrolase-like"/>
</dbReference>
<gene>
    <name evidence="3" type="ORF">EDD34_0302</name>
</gene>
<organism evidence="3 4">
    <name type="scientific">Myceligenerans xiligouense</name>
    <dbReference type="NCBI Taxonomy" id="253184"/>
    <lineage>
        <taxon>Bacteria</taxon>
        <taxon>Bacillati</taxon>
        <taxon>Actinomycetota</taxon>
        <taxon>Actinomycetes</taxon>
        <taxon>Micrococcales</taxon>
        <taxon>Promicromonosporaceae</taxon>
        <taxon>Myceligenerans</taxon>
    </lineage>
</organism>
<dbReference type="SUPFAM" id="SSF53474">
    <property type="entry name" value="alpha/beta-Hydrolases"/>
    <property type="match status" value="1"/>
</dbReference>
<dbReference type="PRINTS" id="PR00412">
    <property type="entry name" value="EPOXHYDRLASE"/>
</dbReference>
<name>A0A3N4Z0X3_9MICO</name>
<evidence type="ECO:0000313" key="4">
    <source>
        <dbReference type="Proteomes" id="UP000280501"/>
    </source>
</evidence>
<dbReference type="GO" id="GO:0016787">
    <property type="term" value="F:hydrolase activity"/>
    <property type="evidence" value="ECO:0007669"/>
    <property type="project" value="UniProtKB-KW"/>
</dbReference>
<dbReference type="AlphaFoldDB" id="A0A3N4Z0X3"/>
<dbReference type="InterPro" id="IPR029058">
    <property type="entry name" value="AB_hydrolase_fold"/>
</dbReference>
<feature type="domain" description="AB hydrolase-1" evidence="2">
    <location>
        <begin position="49"/>
        <end position="297"/>
    </location>
</feature>
<protein>
    <submittedName>
        <fullName evidence="3">Pimeloyl-ACP methyl ester carboxylesterase</fullName>
    </submittedName>
</protein>
<keyword evidence="1" id="KW-0378">Hydrolase</keyword>
<evidence type="ECO:0000259" key="2">
    <source>
        <dbReference type="Pfam" id="PF00561"/>
    </source>
</evidence>
<dbReference type="EMBL" id="RKQZ01000001">
    <property type="protein sequence ID" value="RPF19738.1"/>
    <property type="molecule type" value="Genomic_DNA"/>
</dbReference>
<reference evidence="3 4" key="1">
    <citation type="submission" date="2018-11" db="EMBL/GenBank/DDBJ databases">
        <title>Sequencing the genomes of 1000 actinobacteria strains.</title>
        <authorList>
            <person name="Klenk H.-P."/>
        </authorList>
    </citation>
    <scope>NUCLEOTIDE SEQUENCE [LARGE SCALE GENOMIC DNA]</scope>
    <source>
        <strain evidence="3 4">DSM 15700</strain>
    </source>
</reference>
<comment type="caution">
    <text evidence="3">The sequence shown here is derived from an EMBL/GenBank/DDBJ whole genome shotgun (WGS) entry which is preliminary data.</text>
</comment>
<dbReference type="PANTHER" id="PTHR43329">
    <property type="entry name" value="EPOXIDE HYDROLASE"/>
    <property type="match status" value="1"/>
</dbReference>
<proteinExistence type="predicted"/>
<dbReference type="Proteomes" id="UP000280501">
    <property type="component" value="Unassembled WGS sequence"/>
</dbReference>
<dbReference type="Pfam" id="PF00561">
    <property type="entry name" value="Abhydrolase_1"/>
    <property type="match status" value="1"/>
</dbReference>
<evidence type="ECO:0000313" key="3">
    <source>
        <dbReference type="EMBL" id="RPF19738.1"/>
    </source>
</evidence>